<feature type="transmembrane region" description="Helical" evidence="1">
    <location>
        <begin position="88"/>
        <end position="109"/>
    </location>
</feature>
<gene>
    <name evidence="2" type="ORF">M099_0049</name>
</gene>
<organism evidence="2 3">
    <name type="scientific">Phocaeicola vulgatus str. 3975 RP4</name>
    <dbReference type="NCBI Taxonomy" id="1339352"/>
    <lineage>
        <taxon>Bacteria</taxon>
        <taxon>Pseudomonadati</taxon>
        <taxon>Bacteroidota</taxon>
        <taxon>Bacteroidia</taxon>
        <taxon>Bacteroidales</taxon>
        <taxon>Bacteroidaceae</taxon>
        <taxon>Phocaeicola</taxon>
    </lineage>
</organism>
<evidence type="ECO:0000313" key="3">
    <source>
        <dbReference type="Proteomes" id="UP000027661"/>
    </source>
</evidence>
<evidence type="ECO:0000313" key="2">
    <source>
        <dbReference type="EMBL" id="KDS56815.1"/>
    </source>
</evidence>
<dbReference type="Proteomes" id="UP000027661">
    <property type="component" value="Unassembled WGS sequence"/>
</dbReference>
<evidence type="ECO:0000256" key="1">
    <source>
        <dbReference type="SAM" id="Phobius"/>
    </source>
</evidence>
<dbReference type="GeneID" id="5302306"/>
<dbReference type="RefSeq" id="WP_005849684.1">
    <property type="nucleotide sequence ID" value="NZ_JNHM01000002.1"/>
</dbReference>
<dbReference type="EMBL" id="JNHM01000002">
    <property type="protein sequence ID" value="KDS56815.1"/>
    <property type="molecule type" value="Genomic_DNA"/>
</dbReference>
<keyword evidence="1" id="KW-0812">Transmembrane</keyword>
<accession>A0A069SWZ1</accession>
<keyword evidence="1" id="KW-1133">Transmembrane helix</keyword>
<dbReference type="AlphaFoldDB" id="A0A069SWZ1"/>
<reference evidence="2 3" key="1">
    <citation type="submission" date="2014-04" db="EMBL/GenBank/DDBJ databases">
        <authorList>
            <person name="Sears C."/>
            <person name="Carroll K."/>
            <person name="Sack B.R."/>
            <person name="Qadri F."/>
            <person name="Myers L.L."/>
            <person name="Chung G.-T."/>
            <person name="Escheverria P."/>
            <person name="Fraser C.M."/>
            <person name="Sadzewicz L."/>
            <person name="Shefchek K.A."/>
            <person name="Tallon L."/>
            <person name="Das S.P."/>
            <person name="Daugherty S."/>
            <person name="Mongodin E.F."/>
        </authorList>
    </citation>
    <scope>NUCLEOTIDE SEQUENCE [LARGE SCALE GENOMIC DNA]</scope>
    <source>
        <strain evidence="2 3">3975 RP4</strain>
    </source>
</reference>
<dbReference type="PATRIC" id="fig|1339352.3.peg.47"/>
<comment type="caution">
    <text evidence="2">The sequence shown here is derived from an EMBL/GenBank/DDBJ whole genome shotgun (WGS) entry which is preliminary data.</text>
</comment>
<proteinExistence type="predicted"/>
<evidence type="ECO:0008006" key="4">
    <source>
        <dbReference type="Google" id="ProtNLM"/>
    </source>
</evidence>
<protein>
    <recommendedName>
        <fullName evidence="4">Pyruvate ferredoxin oxidoreductase</fullName>
    </recommendedName>
</protein>
<name>A0A069SWZ1_PHOVU</name>
<keyword evidence="1" id="KW-0472">Membrane</keyword>
<sequence>MDYKYIEQLLERYWNCETSLEEEQILRSFFRQKEVPAHLLRYKQLFAYQDVEKEKGLGDDFDTRILTRIERPVVKAQRLTMRTRFMPLFKAAAMIAVLFLMGTVMQHAMEGGDSDTVSVHDEYQDSTTDPQVAYEPVLPTDTVTKITADDTGTGTGKTN</sequence>